<feature type="domain" description="Reverse transcriptase" evidence="1">
    <location>
        <begin position="245"/>
        <end position="504"/>
    </location>
</feature>
<reference evidence="3" key="1">
    <citation type="journal article" date="2017" name="bioRxiv">
        <title>Comparative analysis of the genomes of Stylophora pistillata and Acropora digitifera provides evidence for extensive differences between species of corals.</title>
        <authorList>
            <person name="Voolstra C.R."/>
            <person name="Li Y."/>
            <person name="Liew Y.J."/>
            <person name="Baumgarten S."/>
            <person name="Zoccola D."/>
            <person name="Flot J.-F."/>
            <person name="Tambutte S."/>
            <person name="Allemand D."/>
            <person name="Aranda M."/>
        </authorList>
    </citation>
    <scope>NUCLEOTIDE SEQUENCE [LARGE SCALE GENOMIC DNA]</scope>
</reference>
<proteinExistence type="predicted"/>
<keyword evidence="2" id="KW-0808">Transferase</keyword>
<dbReference type="SUPFAM" id="SSF56672">
    <property type="entry name" value="DNA/RNA polymerases"/>
    <property type="match status" value="1"/>
</dbReference>
<dbReference type="CDD" id="cd01650">
    <property type="entry name" value="RT_nLTR_like"/>
    <property type="match status" value="1"/>
</dbReference>
<keyword evidence="2" id="KW-0548">Nucleotidyltransferase</keyword>
<name>A0A2B4RQA5_STYPI</name>
<evidence type="ECO:0000313" key="3">
    <source>
        <dbReference type="Proteomes" id="UP000225706"/>
    </source>
</evidence>
<dbReference type="OrthoDB" id="5985491at2759"/>
<accession>A0A2B4RQA5</accession>
<dbReference type="PROSITE" id="PS50878">
    <property type="entry name" value="RT_POL"/>
    <property type="match status" value="1"/>
</dbReference>
<dbReference type="InterPro" id="IPR000477">
    <property type="entry name" value="RT_dom"/>
</dbReference>
<organism evidence="2 3">
    <name type="scientific">Stylophora pistillata</name>
    <name type="common">Smooth cauliflower coral</name>
    <dbReference type="NCBI Taxonomy" id="50429"/>
    <lineage>
        <taxon>Eukaryota</taxon>
        <taxon>Metazoa</taxon>
        <taxon>Cnidaria</taxon>
        <taxon>Anthozoa</taxon>
        <taxon>Hexacorallia</taxon>
        <taxon>Scleractinia</taxon>
        <taxon>Astrocoeniina</taxon>
        <taxon>Pocilloporidae</taxon>
        <taxon>Stylophora</taxon>
    </lineage>
</organism>
<evidence type="ECO:0000313" key="2">
    <source>
        <dbReference type="EMBL" id="PFX18412.1"/>
    </source>
</evidence>
<dbReference type="GO" id="GO:0003964">
    <property type="term" value="F:RNA-directed DNA polymerase activity"/>
    <property type="evidence" value="ECO:0007669"/>
    <property type="project" value="UniProtKB-KW"/>
</dbReference>
<dbReference type="InterPro" id="IPR043502">
    <property type="entry name" value="DNA/RNA_pol_sf"/>
</dbReference>
<protein>
    <submittedName>
        <fullName evidence="2">RNA-directed DNA polymerase from mobile element jockey</fullName>
    </submittedName>
</protein>
<dbReference type="STRING" id="50429.A0A2B4RQA5"/>
<dbReference type="AlphaFoldDB" id="A0A2B4RQA5"/>
<sequence length="522" mass="59478">MLSKTDHMGVILQPGIKLPPIRRKVYMRDQRAHRKRDLYIALAKENWDDVIQETDVDEAVGRLENTILGHLDSCMPLKTVRMSSRDPGWMTPLVRSMIPAKSRISLSNQDRLKVMNKRISEAIFGNRRDFIASIGTRDWWKKSDKTSQRRKPVISLSLGHYELNALNDYFGDLCTDHAYIKPTPLEISEDQEVPEISERQVLNSLMRIKKTATGSDGIPYTIWKDHAELFFPVITRIWNLSLRTYAWPVSWKKSDLNPSPKVDLPKGISDFRGINVTPVIARCFEKAVLGTQARETFNEHSGTSQFAYIEGGSCTNALLTIQHTVNQYLDIPECKAVRLFAMDFSKAFDSVKHDLLSHKLKQLPLNPYIVNWYLSFLEDRQQRVIRNGFIGKWKSVNKGTTQGSVSGPHLFNVFLSDLEIHLDNKSVLVKYADDTTIISPVIGDNDNSIALINQFSQWSRSNGMCSNPSKCKEIIFRKKGCTIEFPMVSGIPQTKELTILGSYNAKKEINQVQSEERDKSPS</sequence>
<gene>
    <name evidence="2" type="primary">pol</name>
    <name evidence="2" type="ORF">AWC38_SpisGene17224</name>
</gene>
<comment type="caution">
    <text evidence="2">The sequence shown here is derived from an EMBL/GenBank/DDBJ whole genome shotgun (WGS) entry which is preliminary data.</text>
</comment>
<keyword evidence="2" id="KW-0695">RNA-directed DNA polymerase</keyword>
<keyword evidence="3" id="KW-1185">Reference proteome</keyword>
<dbReference type="PANTHER" id="PTHR47510:SF3">
    <property type="entry name" value="ENDO_EXONUCLEASE_PHOSPHATASE DOMAIN-CONTAINING PROTEIN"/>
    <property type="match status" value="1"/>
</dbReference>
<dbReference type="EMBL" id="LSMT01000412">
    <property type="protein sequence ID" value="PFX18412.1"/>
    <property type="molecule type" value="Genomic_DNA"/>
</dbReference>
<evidence type="ECO:0000259" key="1">
    <source>
        <dbReference type="PROSITE" id="PS50878"/>
    </source>
</evidence>
<dbReference type="Proteomes" id="UP000225706">
    <property type="component" value="Unassembled WGS sequence"/>
</dbReference>
<dbReference type="Pfam" id="PF00078">
    <property type="entry name" value="RVT_1"/>
    <property type="match status" value="1"/>
</dbReference>
<dbReference type="PANTHER" id="PTHR47510">
    <property type="entry name" value="REVERSE TRANSCRIPTASE DOMAIN-CONTAINING PROTEIN"/>
    <property type="match status" value="1"/>
</dbReference>